<dbReference type="HOGENOM" id="CLU_046006_17_2_11"/>
<organism evidence="2 3">
    <name type="scientific">Corynebacterium aurimucosum (strain ATCC 700975 / DSM 44827 / CIP 107346 / CN-1)</name>
    <name type="common">Corynebacterium nigricans</name>
    <dbReference type="NCBI Taxonomy" id="548476"/>
    <lineage>
        <taxon>Bacteria</taxon>
        <taxon>Bacillati</taxon>
        <taxon>Actinomycetota</taxon>
        <taxon>Actinomycetes</taxon>
        <taxon>Mycobacteriales</taxon>
        <taxon>Corynebacteriaceae</taxon>
        <taxon>Corynebacterium</taxon>
    </lineage>
</organism>
<feature type="domain" description="Glyoxalase/fosfomycin resistance/dioxygenase" evidence="1">
    <location>
        <begin position="36"/>
        <end position="156"/>
    </location>
</feature>
<reference evidence="2 3" key="1">
    <citation type="journal article" date="2010" name="BMC Genomics">
        <title>Complete genome sequence and lifestyle of black-pigmented Corynebacterium aurimucosum ATCC 700975 (formerly C. nigricans CN-1) isolated from a vaginal swab of a woman with spontaneous abortion.</title>
        <authorList>
            <person name="Trost E."/>
            <person name="Gotker S."/>
            <person name="Schneider J."/>
            <person name="Schneiker-Bekel S."/>
            <person name="Szczepanowski R."/>
            <person name="Tilker A."/>
            <person name="Viehoever P."/>
            <person name="Arnold W."/>
            <person name="Bekel T."/>
            <person name="Blom J."/>
            <person name="Gartemann K.H."/>
            <person name="Linke B."/>
            <person name="Goesmann A."/>
            <person name="Puhler A."/>
            <person name="Shukla S.K."/>
            <person name="Tauch A."/>
        </authorList>
    </citation>
    <scope>NUCLEOTIDE SEQUENCE [LARGE SCALE GENOMIC DNA]</scope>
    <source>
        <strain evidence="3">ATCC 700975 / DSM 44827 / CIP 107346 / CN-1</strain>
    </source>
</reference>
<dbReference type="eggNOG" id="COG2764">
    <property type="taxonomic scope" value="Bacteria"/>
</dbReference>
<protein>
    <recommendedName>
        <fullName evidence="1">Glyoxalase/fosfomycin resistance/dioxygenase domain-containing protein</fullName>
    </recommendedName>
</protein>
<dbReference type="Proteomes" id="UP000002077">
    <property type="component" value="Chromosome"/>
</dbReference>
<name>C3PGE8_CORA7</name>
<dbReference type="SUPFAM" id="SSF54593">
    <property type="entry name" value="Glyoxalase/Bleomycin resistance protein/Dihydroxybiphenyl dioxygenase"/>
    <property type="match status" value="1"/>
</dbReference>
<sequence length="180" mass="19396">MLGARGAGKHSARTVSLAEGYDRYMALNTTAYFSFPGNAREMLEFYHSVFGGELEILTYGEQLDNGVQFPFDPPRKAVAHATLQGPFTLGGGDDLQNSRDRVNPGDIGFTVESDSVEEAEKIYAALAAEGKPSMPFAQAPWGDYFGMVVDRFGVGFNITVPASAVNDNGLGNTKGWSEKL</sequence>
<proteinExistence type="predicted"/>
<keyword evidence="3" id="KW-1185">Reference proteome</keyword>
<dbReference type="KEGG" id="car:cauri_1309"/>
<gene>
    <name evidence="2" type="ordered locus">cauri_1309</name>
</gene>
<dbReference type="CDD" id="cd06588">
    <property type="entry name" value="PhnB_like"/>
    <property type="match status" value="1"/>
</dbReference>
<evidence type="ECO:0000313" key="2">
    <source>
        <dbReference type="EMBL" id="ACP32902.1"/>
    </source>
</evidence>
<dbReference type="PANTHER" id="PTHR33990:SF1">
    <property type="entry name" value="PROTEIN YJDN"/>
    <property type="match status" value="1"/>
</dbReference>
<dbReference type="Gene3D" id="3.10.180.10">
    <property type="entry name" value="2,3-Dihydroxybiphenyl 1,2-Dioxygenase, domain 1"/>
    <property type="match status" value="1"/>
</dbReference>
<dbReference type="AlphaFoldDB" id="C3PGE8"/>
<evidence type="ECO:0000259" key="1">
    <source>
        <dbReference type="Pfam" id="PF00903"/>
    </source>
</evidence>
<dbReference type="InterPro" id="IPR004360">
    <property type="entry name" value="Glyas_Fos-R_dOase_dom"/>
</dbReference>
<dbReference type="PANTHER" id="PTHR33990">
    <property type="entry name" value="PROTEIN YJDN-RELATED"/>
    <property type="match status" value="1"/>
</dbReference>
<dbReference type="InterPro" id="IPR028973">
    <property type="entry name" value="PhnB-like"/>
</dbReference>
<evidence type="ECO:0000313" key="3">
    <source>
        <dbReference type="Proteomes" id="UP000002077"/>
    </source>
</evidence>
<dbReference type="Pfam" id="PF00903">
    <property type="entry name" value="Glyoxalase"/>
    <property type="match status" value="1"/>
</dbReference>
<accession>C3PGE8</accession>
<dbReference type="InterPro" id="IPR029068">
    <property type="entry name" value="Glyas_Bleomycin-R_OHBP_Dase"/>
</dbReference>
<dbReference type="EMBL" id="CP001601">
    <property type="protein sequence ID" value="ACP32902.1"/>
    <property type="molecule type" value="Genomic_DNA"/>
</dbReference>